<name>A0ABR1ATN1_POLSC</name>
<evidence type="ECO:0000313" key="2">
    <source>
        <dbReference type="Proteomes" id="UP001359485"/>
    </source>
</evidence>
<proteinExistence type="predicted"/>
<keyword evidence="2" id="KW-1185">Reference proteome</keyword>
<dbReference type="Proteomes" id="UP001359485">
    <property type="component" value="Unassembled WGS sequence"/>
</dbReference>
<gene>
    <name evidence="1" type="ORF">RUM44_009774</name>
</gene>
<protein>
    <submittedName>
        <fullName evidence="1">Uncharacterized protein</fullName>
    </submittedName>
</protein>
<accession>A0ABR1ATN1</accession>
<evidence type="ECO:0000313" key="1">
    <source>
        <dbReference type="EMBL" id="KAK6627297.1"/>
    </source>
</evidence>
<sequence length="154" mass="17360">MSPVGVVRLNNSQQAQTSRQSVVFDNFFFFVVGHKWEKEWKGQRSKKKISVLSADEKASIGFFFGFQTRVNPNGLDTDLFSQAGKFGLDVKLPVIRCFHRGKKVRGMVDARRGSSCSLVKTFSSLTLEKNEFPLVRNTADVESFRCGDVKVLCQ</sequence>
<comment type="caution">
    <text evidence="1">The sequence shown here is derived from an EMBL/GenBank/DDBJ whole genome shotgun (WGS) entry which is preliminary data.</text>
</comment>
<reference evidence="1 2" key="1">
    <citation type="submission" date="2023-09" db="EMBL/GenBank/DDBJ databases">
        <title>Genomes of two closely related lineages of the louse Polyplax serrata with different host specificities.</title>
        <authorList>
            <person name="Martinu J."/>
            <person name="Tarabai H."/>
            <person name="Stefka J."/>
            <person name="Hypsa V."/>
        </authorList>
    </citation>
    <scope>NUCLEOTIDE SEQUENCE [LARGE SCALE GENOMIC DNA]</scope>
    <source>
        <strain evidence="1">98ZLc_SE</strain>
    </source>
</reference>
<organism evidence="1 2">
    <name type="scientific">Polyplax serrata</name>
    <name type="common">Common mouse louse</name>
    <dbReference type="NCBI Taxonomy" id="468196"/>
    <lineage>
        <taxon>Eukaryota</taxon>
        <taxon>Metazoa</taxon>
        <taxon>Ecdysozoa</taxon>
        <taxon>Arthropoda</taxon>
        <taxon>Hexapoda</taxon>
        <taxon>Insecta</taxon>
        <taxon>Pterygota</taxon>
        <taxon>Neoptera</taxon>
        <taxon>Paraneoptera</taxon>
        <taxon>Psocodea</taxon>
        <taxon>Troctomorpha</taxon>
        <taxon>Phthiraptera</taxon>
        <taxon>Anoplura</taxon>
        <taxon>Polyplacidae</taxon>
        <taxon>Polyplax</taxon>
    </lineage>
</organism>
<dbReference type="EMBL" id="JAWJWF010000045">
    <property type="protein sequence ID" value="KAK6627297.1"/>
    <property type="molecule type" value="Genomic_DNA"/>
</dbReference>